<name>A0A8R1IZ49_CAEJA</name>
<feature type="transmembrane region" description="Helical" evidence="1">
    <location>
        <begin position="25"/>
        <end position="49"/>
    </location>
</feature>
<evidence type="ECO:0000313" key="2">
    <source>
        <dbReference type="EnsemblMetazoa" id="CJA41911.1"/>
    </source>
</evidence>
<accession>A0A8R1IZ49</accession>
<protein>
    <submittedName>
        <fullName evidence="2">Uncharacterized protein</fullName>
    </submittedName>
</protein>
<dbReference type="PANTHER" id="PTHR46709">
    <property type="entry name" value="PROTEIN CBG23488-RELATED"/>
    <property type="match status" value="1"/>
</dbReference>
<evidence type="ECO:0000313" key="3">
    <source>
        <dbReference type="Proteomes" id="UP000005237"/>
    </source>
</evidence>
<dbReference type="PANTHER" id="PTHR46709:SF3">
    <property type="entry name" value="G-PROTEIN COUPLED RECEPTORS FAMILY 1 PROFILE DOMAIN-CONTAINING PROTEIN"/>
    <property type="match status" value="1"/>
</dbReference>
<dbReference type="Proteomes" id="UP000005237">
    <property type="component" value="Unassembled WGS sequence"/>
</dbReference>
<keyword evidence="1" id="KW-0472">Membrane</keyword>
<proteinExistence type="predicted"/>
<reference evidence="3" key="1">
    <citation type="submission" date="2010-08" db="EMBL/GenBank/DDBJ databases">
        <authorList>
            <consortium name="Caenorhabditis japonica Sequencing Consortium"/>
            <person name="Wilson R.K."/>
        </authorList>
    </citation>
    <scope>NUCLEOTIDE SEQUENCE [LARGE SCALE GENOMIC DNA]</scope>
    <source>
        <strain evidence="3">DF5081</strain>
    </source>
</reference>
<organism evidence="2 3">
    <name type="scientific">Caenorhabditis japonica</name>
    <dbReference type="NCBI Taxonomy" id="281687"/>
    <lineage>
        <taxon>Eukaryota</taxon>
        <taxon>Metazoa</taxon>
        <taxon>Ecdysozoa</taxon>
        <taxon>Nematoda</taxon>
        <taxon>Chromadorea</taxon>
        <taxon>Rhabditida</taxon>
        <taxon>Rhabditina</taxon>
        <taxon>Rhabditomorpha</taxon>
        <taxon>Rhabditoidea</taxon>
        <taxon>Rhabditidae</taxon>
        <taxon>Peloderinae</taxon>
        <taxon>Caenorhabditis</taxon>
    </lineage>
</organism>
<dbReference type="AlphaFoldDB" id="A0A8R1IZ49"/>
<keyword evidence="1" id="KW-0812">Transmembrane</keyword>
<keyword evidence="3" id="KW-1185">Reference proteome</keyword>
<dbReference type="EnsemblMetazoa" id="CJA41911.1">
    <property type="protein sequence ID" value="CJA41911.1"/>
    <property type="gene ID" value="WBGene00217759"/>
</dbReference>
<reference evidence="2" key="2">
    <citation type="submission" date="2022-06" db="UniProtKB">
        <authorList>
            <consortium name="EnsemblMetazoa"/>
        </authorList>
    </citation>
    <scope>IDENTIFICATION</scope>
    <source>
        <strain evidence="2">DF5081</strain>
    </source>
</reference>
<evidence type="ECO:0000256" key="1">
    <source>
        <dbReference type="SAM" id="Phobius"/>
    </source>
</evidence>
<sequence>MPVILVDSLKDWTKWIELARAWWPFFVYGLAITHVCMTSACYILIAVAYERYLITLCNPELRKAVKRSFTHKAEHHQKIQQTFSLIAKILV</sequence>
<keyword evidence="1" id="KW-1133">Transmembrane helix</keyword>